<reference evidence="1" key="1">
    <citation type="submission" date="2021-06" db="EMBL/GenBank/DDBJ databases">
        <authorList>
            <person name="Kallberg Y."/>
            <person name="Tangrot J."/>
            <person name="Rosling A."/>
        </authorList>
    </citation>
    <scope>NUCLEOTIDE SEQUENCE</scope>
    <source>
        <strain evidence="1">28 12/20/2015</strain>
    </source>
</reference>
<dbReference type="Proteomes" id="UP000789366">
    <property type="component" value="Unassembled WGS sequence"/>
</dbReference>
<dbReference type="EMBL" id="CAJVPW010013482">
    <property type="protein sequence ID" value="CAG8645430.1"/>
    <property type="molecule type" value="Genomic_DNA"/>
</dbReference>
<proteinExistence type="predicted"/>
<name>A0ACA9NCF7_9GLOM</name>
<feature type="non-terminal residue" evidence="1">
    <location>
        <position position="49"/>
    </location>
</feature>
<gene>
    <name evidence="1" type="ORF">SPELUC_LOCUS8724</name>
</gene>
<sequence>IIEPNIQKTIHNDMPELQHIQEAVQDDMTELCIQETTQVDIPLINSYDV</sequence>
<feature type="non-terminal residue" evidence="1">
    <location>
        <position position="1"/>
    </location>
</feature>
<evidence type="ECO:0000313" key="1">
    <source>
        <dbReference type="EMBL" id="CAG8645430.1"/>
    </source>
</evidence>
<comment type="caution">
    <text evidence="1">The sequence shown here is derived from an EMBL/GenBank/DDBJ whole genome shotgun (WGS) entry which is preliminary data.</text>
</comment>
<protein>
    <submittedName>
        <fullName evidence="1">16229_t:CDS:1</fullName>
    </submittedName>
</protein>
<organism evidence="1 2">
    <name type="scientific">Cetraspora pellucida</name>
    <dbReference type="NCBI Taxonomy" id="1433469"/>
    <lineage>
        <taxon>Eukaryota</taxon>
        <taxon>Fungi</taxon>
        <taxon>Fungi incertae sedis</taxon>
        <taxon>Mucoromycota</taxon>
        <taxon>Glomeromycotina</taxon>
        <taxon>Glomeromycetes</taxon>
        <taxon>Diversisporales</taxon>
        <taxon>Gigasporaceae</taxon>
        <taxon>Cetraspora</taxon>
    </lineage>
</organism>
<keyword evidence="2" id="KW-1185">Reference proteome</keyword>
<evidence type="ECO:0000313" key="2">
    <source>
        <dbReference type="Proteomes" id="UP000789366"/>
    </source>
</evidence>
<accession>A0ACA9NCF7</accession>